<organism evidence="1 2">
    <name type="scientific">Cetraspora pellucida</name>
    <dbReference type="NCBI Taxonomy" id="1433469"/>
    <lineage>
        <taxon>Eukaryota</taxon>
        <taxon>Fungi</taxon>
        <taxon>Fungi incertae sedis</taxon>
        <taxon>Mucoromycota</taxon>
        <taxon>Glomeromycotina</taxon>
        <taxon>Glomeromycetes</taxon>
        <taxon>Diversisporales</taxon>
        <taxon>Gigasporaceae</taxon>
        <taxon>Cetraspora</taxon>
    </lineage>
</organism>
<name>A0ACA9N5Y6_9GLOM</name>
<comment type="caution">
    <text evidence="1">The sequence shown here is derived from an EMBL/GenBank/DDBJ whole genome shotgun (WGS) entry which is preliminary data.</text>
</comment>
<accession>A0ACA9N5Y6</accession>
<keyword evidence="2" id="KW-1185">Reference proteome</keyword>
<feature type="non-terminal residue" evidence="1">
    <location>
        <position position="81"/>
    </location>
</feature>
<dbReference type="Proteomes" id="UP000789366">
    <property type="component" value="Unassembled WGS sequence"/>
</dbReference>
<evidence type="ECO:0000313" key="2">
    <source>
        <dbReference type="Proteomes" id="UP000789366"/>
    </source>
</evidence>
<gene>
    <name evidence="1" type="ORF">SPELUC_LOCUS7839</name>
</gene>
<sequence length="81" mass="9033">MNKSFATQVEVPKLKDSLLFRQNAFINGEWVKAKSGNTYSVLDPATNKEIGKVPEMNAEDTKEAIKAAKESFNNWANQTAK</sequence>
<evidence type="ECO:0000313" key="1">
    <source>
        <dbReference type="EMBL" id="CAG8620200.1"/>
    </source>
</evidence>
<reference evidence="1" key="1">
    <citation type="submission" date="2021-06" db="EMBL/GenBank/DDBJ databases">
        <authorList>
            <person name="Kallberg Y."/>
            <person name="Tangrot J."/>
            <person name="Rosling A."/>
        </authorList>
    </citation>
    <scope>NUCLEOTIDE SEQUENCE</scope>
    <source>
        <strain evidence="1">28 12/20/2015</strain>
    </source>
</reference>
<protein>
    <submittedName>
        <fullName evidence="1">511_t:CDS:1</fullName>
    </submittedName>
</protein>
<proteinExistence type="predicted"/>
<dbReference type="EMBL" id="CAJVPW010010886">
    <property type="protein sequence ID" value="CAG8620200.1"/>
    <property type="molecule type" value="Genomic_DNA"/>
</dbReference>